<evidence type="ECO:0000313" key="2">
    <source>
        <dbReference type="Proteomes" id="UP001218218"/>
    </source>
</evidence>
<dbReference type="EMBL" id="JARIHO010000046">
    <property type="protein sequence ID" value="KAJ7323574.1"/>
    <property type="molecule type" value="Genomic_DNA"/>
</dbReference>
<comment type="caution">
    <text evidence="1">The sequence shown here is derived from an EMBL/GenBank/DDBJ whole genome shotgun (WGS) entry which is preliminary data.</text>
</comment>
<keyword evidence="2" id="KW-1185">Reference proteome</keyword>
<accession>A0AAD6ZIH9</accession>
<sequence length="104" mass="11518">MSLKTTSSPLVHVVQLVPTLLPLPPTRRIQAQPMQPWTISLSIDFFSVNNSDLCFSLPRVPAHSLSSSISLVTVTLSYRNFRRKNSSTSNFLINFDASLLTSAL</sequence>
<evidence type="ECO:0000313" key="1">
    <source>
        <dbReference type="EMBL" id="KAJ7323574.1"/>
    </source>
</evidence>
<proteinExistence type="predicted"/>
<protein>
    <submittedName>
        <fullName evidence="1">Uncharacterized protein</fullName>
    </submittedName>
</protein>
<dbReference type="AlphaFoldDB" id="A0AAD6ZIH9"/>
<dbReference type="Proteomes" id="UP001218218">
    <property type="component" value="Unassembled WGS sequence"/>
</dbReference>
<gene>
    <name evidence="1" type="ORF">DFH08DRAFT_817609</name>
</gene>
<reference evidence="1" key="1">
    <citation type="submission" date="2023-03" db="EMBL/GenBank/DDBJ databases">
        <title>Massive genome expansion in bonnet fungi (Mycena s.s.) driven by repeated elements and novel gene families across ecological guilds.</title>
        <authorList>
            <consortium name="Lawrence Berkeley National Laboratory"/>
            <person name="Harder C.B."/>
            <person name="Miyauchi S."/>
            <person name="Viragh M."/>
            <person name="Kuo A."/>
            <person name="Thoen E."/>
            <person name="Andreopoulos B."/>
            <person name="Lu D."/>
            <person name="Skrede I."/>
            <person name="Drula E."/>
            <person name="Henrissat B."/>
            <person name="Morin E."/>
            <person name="Kohler A."/>
            <person name="Barry K."/>
            <person name="LaButti K."/>
            <person name="Morin E."/>
            <person name="Salamov A."/>
            <person name="Lipzen A."/>
            <person name="Mereny Z."/>
            <person name="Hegedus B."/>
            <person name="Baldrian P."/>
            <person name="Stursova M."/>
            <person name="Weitz H."/>
            <person name="Taylor A."/>
            <person name="Grigoriev I.V."/>
            <person name="Nagy L.G."/>
            <person name="Martin F."/>
            <person name="Kauserud H."/>
        </authorList>
    </citation>
    <scope>NUCLEOTIDE SEQUENCE</scope>
    <source>
        <strain evidence="1">CBHHK002</strain>
    </source>
</reference>
<name>A0AAD6ZIH9_9AGAR</name>
<organism evidence="1 2">
    <name type="scientific">Mycena albidolilacea</name>
    <dbReference type="NCBI Taxonomy" id="1033008"/>
    <lineage>
        <taxon>Eukaryota</taxon>
        <taxon>Fungi</taxon>
        <taxon>Dikarya</taxon>
        <taxon>Basidiomycota</taxon>
        <taxon>Agaricomycotina</taxon>
        <taxon>Agaricomycetes</taxon>
        <taxon>Agaricomycetidae</taxon>
        <taxon>Agaricales</taxon>
        <taxon>Marasmiineae</taxon>
        <taxon>Mycenaceae</taxon>
        <taxon>Mycena</taxon>
    </lineage>
</organism>